<evidence type="ECO:0000259" key="1">
    <source>
        <dbReference type="Pfam" id="PF04230"/>
    </source>
</evidence>
<keyword evidence="3" id="KW-1185">Reference proteome</keyword>
<dbReference type="EMBL" id="OGTP01000008">
    <property type="protein sequence ID" value="SPB15588.1"/>
    <property type="molecule type" value="Genomic_DNA"/>
</dbReference>
<reference evidence="3" key="1">
    <citation type="submission" date="2018-01" db="EMBL/GenBank/DDBJ databases">
        <authorList>
            <person name="Peeters C."/>
        </authorList>
    </citation>
    <scope>NUCLEOTIDE SEQUENCE [LARGE SCALE GENOMIC DNA]</scope>
</reference>
<dbReference type="PANTHER" id="PTHR36836:SF1">
    <property type="entry name" value="COLANIC ACID BIOSYNTHESIS PROTEIN WCAK"/>
    <property type="match status" value="1"/>
</dbReference>
<dbReference type="Pfam" id="PF04230">
    <property type="entry name" value="PS_pyruv_trans"/>
    <property type="match status" value="1"/>
</dbReference>
<evidence type="ECO:0000313" key="3">
    <source>
        <dbReference type="Proteomes" id="UP000238169"/>
    </source>
</evidence>
<feature type="domain" description="Polysaccharide pyruvyl transferase" evidence="1">
    <location>
        <begin position="145"/>
        <end position="400"/>
    </location>
</feature>
<dbReference type="PANTHER" id="PTHR36836">
    <property type="entry name" value="COLANIC ACID BIOSYNTHESIS PROTEIN WCAK"/>
    <property type="match status" value="1"/>
</dbReference>
<protein>
    <recommendedName>
        <fullName evidence="1">Polysaccharide pyruvyl transferase domain-containing protein</fullName>
    </recommendedName>
</protein>
<dbReference type="InterPro" id="IPR007345">
    <property type="entry name" value="Polysacch_pyruvyl_Trfase"/>
</dbReference>
<organism evidence="2 3">
    <name type="scientific">Caballeronia novacaledonica</name>
    <dbReference type="NCBI Taxonomy" id="1544861"/>
    <lineage>
        <taxon>Bacteria</taxon>
        <taxon>Pseudomonadati</taxon>
        <taxon>Pseudomonadota</taxon>
        <taxon>Betaproteobacteria</taxon>
        <taxon>Burkholderiales</taxon>
        <taxon>Burkholderiaceae</taxon>
        <taxon>Caballeronia</taxon>
    </lineage>
</organism>
<accession>A0A2U3I5Z4</accession>
<name>A0A2U3I5Z4_9BURK</name>
<dbReference type="RefSeq" id="WP_106855228.1">
    <property type="nucleotide sequence ID" value="NZ_OGTP01000008.1"/>
</dbReference>
<gene>
    <name evidence="2" type="ORF">NOV72_02808</name>
</gene>
<proteinExistence type="predicted"/>
<evidence type="ECO:0000313" key="2">
    <source>
        <dbReference type="EMBL" id="SPB15588.1"/>
    </source>
</evidence>
<sequence>MTDSIFRNMVRLVQSSDCETVVVPDDMYAFVSKNKKKIIPYIALTDGDLQSIDLVVVHKGAMHRLGYQALSAVAFSFEPTYADEVYVCYERQGKRGISVGAGEEAASFMQHVPPVRGYLAGEVVASRPRRAVQSAVLVSAYGVGNIGDDLVSLAAKKMLQDAGVPEVTLAGPNVRYDAIRNADVVAVGGGGLFYDSDVVNCGNYLYPLQEAQRQGKFAAVLGVGVQGITTPLGKEAYATHLRSVDFLSVRDPIDRRELIAVDDRLERTIAGADMAFYMADDVRRVGQPFATTKPLALFSISSVLEARLAKRGYALADVACGIVRSLKSRGYDVLLVLHSEDDRKLFTMLSEREGLSLIESASFGLGATARLYASASLVVTSRFHALILGVMFGKPTVSLNSATGKTGKLLTSYLGSIKDQCQPLESFDLGEIIGKLQHAQPVEPREVEHCVAMTHAMRAELARRLRDDRL</sequence>
<dbReference type="AlphaFoldDB" id="A0A2U3I5Z4"/>
<dbReference type="OrthoDB" id="3199616at2"/>
<dbReference type="Proteomes" id="UP000238169">
    <property type="component" value="Unassembled WGS sequence"/>
</dbReference>